<proteinExistence type="predicted"/>
<sequence>MALFGRGGAVDPERSRLLALFGAAEQSCNTVQQSRFPGAGRSQQQHSLTGLDLKIEIAHGPGGTAGMAPPPVVRRDGGTAAVR</sequence>
<name>A0A6N4UZE8_9MYCO</name>
<evidence type="ECO:0000256" key="1">
    <source>
        <dbReference type="SAM" id="MobiDB-lite"/>
    </source>
</evidence>
<organism evidence="2 3">
    <name type="scientific">Mycolicibacterium alvei</name>
    <dbReference type="NCBI Taxonomy" id="67081"/>
    <lineage>
        <taxon>Bacteria</taxon>
        <taxon>Bacillati</taxon>
        <taxon>Actinomycetota</taxon>
        <taxon>Actinomycetes</taxon>
        <taxon>Mycobacteriales</taxon>
        <taxon>Mycobacteriaceae</taxon>
        <taxon>Mycolicibacterium</taxon>
    </lineage>
</organism>
<dbReference type="EMBL" id="AP022565">
    <property type="protein sequence ID" value="BBX29375.1"/>
    <property type="molecule type" value="Genomic_DNA"/>
</dbReference>
<dbReference type="AlphaFoldDB" id="A0A6N4UZE8"/>
<reference evidence="2 3" key="1">
    <citation type="journal article" date="2019" name="Emerg. Microbes Infect.">
        <title>Comprehensive subspecies identification of 175 nontuberculous mycobacteria species based on 7547 genomic profiles.</title>
        <authorList>
            <person name="Matsumoto Y."/>
            <person name="Kinjo T."/>
            <person name="Motooka D."/>
            <person name="Nabeya D."/>
            <person name="Jung N."/>
            <person name="Uechi K."/>
            <person name="Horii T."/>
            <person name="Iida T."/>
            <person name="Fujita J."/>
            <person name="Nakamura S."/>
        </authorList>
    </citation>
    <scope>NUCLEOTIDE SEQUENCE [LARGE SCALE GENOMIC DNA]</scope>
    <source>
        <strain evidence="2 3">JCM 12272</strain>
    </source>
</reference>
<dbReference type="Proteomes" id="UP000466906">
    <property type="component" value="Chromosome"/>
</dbReference>
<accession>A0A6N4UZE8</accession>
<feature type="region of interest" description="Disordered" evidence="1">
    <location>
        <begin position="59"/>
        <end position="83"/>
    </location>
</feature>
<evidence type="ECO:0000313" key="2">
    <source>
        <dbReference type="EMBL" id="BBX29375.1"/>
    </source>
</evidence>
<protein>
    <submittedName>
        <fullName evidence="2">Uncharacterized protein</fullName>
    </submittedName>
</protein>
<keyword evidence="3" id="KW-1185">Reference proteome</keyword>
<evidence type="ECO:0000313" key="3">
    <source>
        <dbReference type="Proteomes" id="UP000466906"/>
    </source>
</evidence>
<dbReference type="KEGG" id="malv:MALV_45000"/>
<gene>
    <name evidence="2" type="ORF">MALV_45000</name>
</gene>